<proteinExistence type="predicted"/>
<keyword evidence="2" id="KW-1185">Reference proteome</keyword>
<dbReference type="EMBL" id="JANJYI010000007">
    <property type="protein sequence ID" value="KAK2641784.1"/>
    <property type="molecule type" value="Genomic_DNA"/>
</dbReference>
<dbReference type="Proteomes" id="UP001280121">
    <property type="component" value="Unassembled WGS sequence"/>
</dbReference>
<reference evidence="1" key="1">
    <citation type="journal article" date="2023" name="Plant J.">
        <title>Genome sequences and population genomics provide insights into the demographic history, inbreeding, and mutation load of two 'living fossil' tree species of Dipteronia.</title>
        <authorList>
            <person name="Feng Y."/>
            <person name="Comes H.P."/>
            <person name="Chen J."/>
            <person name="Zhu S."/>
            <person name="Lu R."/>
            <person name="Zhang X."/>
            <person name="Li P."/>
            <person name="Qiu J."/>
            <person name="Olsen K.M."/>
            <person name="Qiu Y."/>
        </authorList>
    </citation>
    <scope>NUCLEOTIDE SEQUENCE</scope>
    <source>
        <strain evidence="1">KIB01</strain>
    </source>
</reference>
<accession>A0AAD9TT74</accession>
<gene>
    <name evidence="1" type="ORF">Ddye_023547</name>
</gene>
<comment type="caution">
    <text evidence="1">The sequence shown here is derived from an EMBL/GenBank/DDBJ whole genome shotgun (WGS) entry which is preliminary data.</text>
</comment>
<name>A0AAD9TT74_9ROSI</name>
<protein>
    <submittedName>
        <fullName evidence="1">Uncharacterized protein</fullName>
    </submittedName>
</protein>
<evidence type="ECO:0000313" key="1">
    <source>
        <dbReference type="EMBL" id="KAK2641784.1"/>
    </source>
</evidence>
<organism evidence="1 2">
    <name type="scientific">Dipteronia dyeriana</name>
    <dbReference type="NCBI Taxonomy" id="168575"/>
    <lineage>
        <taxon>Eukaryota</taxon>
        <taxon>Viridiplantae</taxon>
        <taxon>Streptophyta</taxon>
        <taxon>Embryophyta</taxon>
        <taxon>Tracheophyta</taxon>
        <taxon>Spermatophyta</taxon>
        <taxon>Magnoliopsida</taxon>
        <taxon>eudicotyledons</taxon>
        <taxon>Gunneridae</taxon>
        <taxon>Pentapetalae</taxon>
        <taxon>rosids</taxon>
        <taxon>malvids</taxon>
        <taxon>Sapindales</taxon>
        <taxon>Sapindaceae</taxon>
        <taxon>Hippocastanoideae</taxon>
        <taxon>Acereae</taxon>
        <taxon>Dipteronia</taxon>
    </lineage>
</organism>
<evidence type="ECO:0000313" key="2">
    <source>
        <dbReference type="Proteomes" id="UP001280121"/>
    </source>
</evidence>
<dbReference type="AlphaFoldDB" id="A0AAD9TT74"/>
<sequence length="181" mass="20443">MGCGWYGVKNTTPNGEFSVPAPFILRDGFEKKEYEFLSEIRLSFENLGCYVNGKLKAMACCLLCEFSNNQATAKVVESSIEDFEEGMKACSLAICIWMQVSYVDWKLVLRRGVHVIPLLWNSKREVRRDPVVPLQALDGVSSAGGISDALKFTRKSENFAYYDRDISGRRPASSYLTNHNY</sequence>